<evidence type="ECO:0000256" key="7">
    <source>
        <dbReference type="ARBA" id="ARBA00022989"/>
    </source>
</evidence>
<dbReference type="Pfam" id="PF13520">
    <property type="entry name" value="AA_permease_2"/>
    <property type="match status" value="1"/>
</dbReference>
<dbReference type="EMBL" id="BANC01000104">
    <property type="protein sequence ID" value="GAN81617.1"/>
    <property type="molecule type" value="Genomic_DNA"/>
</dbReference>
<feature type="transmembrane region" description="Helical" evidence="9">
    <location>
        <begin position="399"/>
        <end position="417"/>
    </location>
</feature>
<comment type="caution">
    <text evidence="10">The sequence shown here is derived from an EMBL/GenBank/DDBJ whole genome shotgun (WGS) entry which is preliminary data.</text>
</comment>
<gene>
    <name evidence="10" type="ORF">Aam_106_025</name>
</gene>
<dbReference type="NCBIfam" id="TIGR00905">
    <property type="entry name" value="2A0302"/>
    <property type="match status" value="1"/>
</dbReference>
<organism evidence="10 11">
    <name type="scientific">Acidocella aminolytica 101 = DSM 11237</name>
    <dbReference type="NCBI Taxonomy" id="1120923"/>
    <lineage>
        <taxon>Bacteria</taxon>
        <taxon>Pseudomonadati</taxon>
        <taxon>Pseudomonadota</taxon>
        <taxon>Alphaproteobacteria</taxon>
        <taxon>Acetobacterales</taxon>
        <taxon>Acidocellaceae</taxon>
        <taxon>Acidocella</taxon>
    </lineage>
</organism>
<keyword evidence="4" id="KW-1003">Cell membrane</keyword>
<sequence length="458" mass="48888">MIGGGVFNLPQNMAAGAGLGAIVIAWIITGVGMYFLANTFRTLADKRPDLTAGIYTYAREGFGRYAGFNSAWGYWLSSAFGNVGFAVLVMQTLGFFFPSLISGKSWEAILGGSILIWGMYFVVLAGVKQAAFLNAVATATKIVPIIALIVILAVFLNSASFTTDIWGRVGHLGNILTQVKSTMMVTLWVFIGIEGAVVVSGRARKTEDVGRATFLGLLICLLLYVLVSVLPFGVMSQKELAALNGPSAAYVLQHIVGHWGAIFMILSVLVSLLSCWLAWTILVAELPFEGAKDGVFPKFLARENSSHSPAPSLLLSTIVMQVSMFVVVFANNAWLWMVAITGVMILPAYFASTAFLFRYAGNPTFVTAHGTESKTAALLSGMLGSVYAVWLLYAAGLQFVLLSTIVYAIGIPFYWYAQKEQGRAAAAFNSREAVAAFILVAAAVISAILIGNGTVSIG</sequence>
<feature type="transmembrane region" description="Helical" evidence="9">
    <location>
        <begin position="334"/>
        <end position="356"/>
    </location>
</feature>
<dbReference type="InterPro" id="IPR050367">
    <property type="entry name" value="APC_superfamily"/>
</dbReference>
<name>A0A0D6PIX6_9PROT</name>
<evidence type="ECO:0000313" key="11">
    <source>
        <dbReference type="Proteomes" id="UP000032668"/>
    </source>
</evidence>
<dbReference type="GO" id="GO:0006865">
    <property type="term" value="P:amino acid transport"/>
    <property type="evidence" value="ECO:0007669"/>
    <property type="project" value="UniProtKB-KW"/>
</dbReference>
<evidence type="ECO:0000256" key="3">
    <source>
        <dbReference type="ARBA" id="ARBA00022448"/>
    </source>
</evidence>
<evidence type="ECO:0000256" key="5">
    <source>
        <dbReference type="ARBA" id="ARBA00022692"/>
    </source>
</evidence>
<keyword evidence="7 9" id="KW-1133">Transmembrane helix</keyword>
<keyword evidence="5 9" id="KW-0812">Transmembrane</keyword>
<dbReference type="PANTHER" id="PTHR42770:SF4">
    <property type="entry name" value="ARGININE_ORNITHINE ANTIPORTER-RELATED"/>
    <property type="match status" value="1"/>
</dbReference>
<feature type="transmembrane region" description="Helical" evidence="9">
    <location>
        <begin position="74"/>
        <end position="97"/>
    </location>
</feature>
<dbReference type="PIRSF" id="PIRSF006060">
    <property type="entry name" value="AA_transporter"/>
    <property type="match status" value="1"/>
</dbReference>
<dbReference type="Proteomes" id="UP000032668">
    <property type="component" value="Unassembled WGS sequence"/>
</dbReference>
<evidence type="ECO:0000256" key="8">
    <source>
        <dbReference type="ARBA" id="ARBA00023136"/>
    </source>
</evidence>
<keyword evidence="6" id="KW-0029">Amino-acid transport</keyword>
<feature type="transmembrane region" description="Helical" evidence="9">
    <location>
        <begin position="139"/>
        <end position="161"/>
    </location>
</feature>
<dbReference type="InterPro" id="IPR002293">
    <property type="entry name" value="AA/rel_permease1"/>
</dbReference>
<dbReference type="InterPro" id="IPR004754">
    <property type="entry name" value="Amino_acid_antiprt"/>
</dbReference>
<comment type="similarity">
    <text evidence="2">Belongs to the amino acid-polyamine-organocation (APC) superfamily. Basic amino acid/polyamine antiporter (APA) (TC 2.A.3.2) family.</text>
</comment>
<feature type="transmembrane region" description="Helical" evidence="9">
    <location>
        <begin position="13"/>
        <end position="37"/>
    </location>
</feature>
<reference evidence="10 11" key="1">
    <citation type="submission" date="2012-11" db="EMBL/GenBank/DDBJ databases">
        <title>Whole genome sequence of Acidocella aminolytica 101 = DSM 11237.</title>
        <authorList>
            <person name="Azuma Y."/>
            <person name="Higashiura N."/>
            <person name="Hirakawa H."/>
            <person name="Matsushita K."/>
        </authorList>
    </citation>
    <scope>NUCLEOTIDE SEQUENCE [LARGE SCALE GENOMIC DNA]</scope>
    <source>
        <strain evidence="11">101 / DSM 11237</strain>
    </source>
</reference>
<dbReference type="GO" id="GO:0022857">
    <property type="term" value="F:transmembrane transporter activity"/>
    <property type="evidence" value="ECO:0007669"/>
    <property type="project" value="InterPro"/>
</dbReference>
<keyword evidence="8 9" id="KW-0472">Membrane</keyword>
<dbReference type="STRING" id="1120923.SAMN02746095_02637"/>
<feature type="transmembrane region" description="Helical" evidence="9">
    <location>
        <begin position="212"/>
        <end position="235"/>
    </location>
</feature>
<protein>
    <submittedName>
        <fullName evidence="10">Arginine/ornithine antiporter</fullName>
    </submittedName>
</protein>
<dbReference type="Gene3D" id="1.20.1740.10">
    <property type="entry name" value="Amino acid/polyamine transporter I"/>
    <property type="match status" value="1"/>
</dbReference>
<accession>A0A0D6PIX6</accession>
<comment type="subcellular location">
    <subcellularLocation>
        <location evidence="1">Cell membrane</location>
        <topology evidence="1">Multi-pass membrane protein</topology>
    </subcellularLocation>
</comment>
<proteinExistence type="inferred from homology"/>
<evidence type="ECO:0000256" key="2">
    <source>
        <dbReference type="ARBA" id="ARBA00008220"/>
    </source>
</evidence>
<feature type="transmembrane region" description="Helical" evidence="9">
    <location>
        <begin position="255"/>
        <end position="288"/>
    </location>
</feature>
<evidence type="ECO:0000313" key="10">
    <source>
        <dbReference type="EMBL" id="GAN81617.1"/>
    </source>
</evidence>
<feature type="transmembrane region" description="Helical" evidence="9">
    <location>
        <begin position="433"/>
        <end position="455"/>
    </location>
</feature>
<dbReference type="GO" id="GO:0005886">
    <property type="term" value="C:plasma membrane"/>
    <property type="evidence" value="ECO:0007669"/>
    <property type="project" value="UniProtKB-SubCell"/>
</dbReference>
<evidence type="ECO:0000256" key="9">
    <source>
        <dbReference type="SAM" id="Phobius"/>
    </source>
</evidence>
<feature type="transmembrane region" description="Helical" evidence="9">
    <location>
        <begin position="181"/>
        <end position="200"/>
    </location>
</feature>
<keyword evidence="11" id="KW-1185">Reference proteome</keyword>
<feature type="transmembrane region" description="Helical" evidence="9">
    <location>
        <begin position="376"/>
        <end position="393"/>
    </location>
</feature>
<evidence type="ECO:0000256" key="4">
    <source>
        <dbReference type="ARBA" id="ARBA00022475"/>
    </source>
</evidence>
<feature type="transmembrane region" description="Helical" evidence="9">
    <location>
        <begin position="109"/>
        <end position="127"/>
    </location>
</feature>
<dbReference type="PANTHER" id="PTHR42770">
    <property type="entry name" value="AMINO ACID TRANSPORTER-RELATED"/>
    <property type="match status" value="1"/>
</dbReference>
<keyword evidence="3" id="KW-0813">Transport</keyword>
<evidence type="ECO:0000256" key="1">
    <source>
        <dbReference type="ARBA" id="ARBA00004651"/>
    </source>
</evidence>
<evidence type="ECO:0000256" key="6">
    <source>
        <dbReference type="ARBA" id="ARBA00022970"/>
    </source>
</evidence>
<dbReference type="AlphaFoldDB" id="A0A0D6PIX6"/>